<dbReference type="InterPro" id="IPR004643">
    <property type="entry name" value="Fe-S_L-Ser_bsu"/>
</dbReference>
<comment type="caution">
    <text evidence="14">The sequence shown here is derived from an EMBL/GenBank/DDBJ whole genome shotgun (WGS) entry which is preliminary data.</text>
</comment>
<accession>A0A261ETS9</accession>
<dbReference type="InterPro" id="IPR051318">
    <property type="entry name" value="Fe-S_L-Ser"/>
</dbReference>
<evidence type="ECO:0000256" key="7">
    <source>
        <dbReference type="ARBA" id="ARBA00022723"/>
    </source>
</evidence>
<gene>
    <name evidence="14" type="ORF">BOCO_0786</name>
</gene>
<keyword evidence="15" id="KW-1185">Reference proteome</keyword>
<evidence type="ECO:0000256" key="6">
    <source>
        <dbReference type="ARBA" id="ARBA00022485"/>
    </source>
</evidence>
<comment type="pathway">
    <text evidence="2">Carbohydrate biosynthesis; gluconeogenesis.</text>
</comment>
<dbReference type="Gene3D" id="3.30.1330.90">
    <property type="entry name" value="D-3-phosphoglycerate dehydrogenase, domain 3"/>
    <property type="match status" value="1"/>
</dbReference>
<dbReference type="Proteomes" id="UP000216004">
    <property type="component" value="Unassembled WGS sequence"/>
</dbReference>
<evidence type="ECO:0000256" key="4">
    <source>
        <dbReference type="ARBA" id="ARBA00012093"/>
    </source>
</evidence>
<protein>
    <recommendedName>
        <fullName evidence="4">L-serine ammonia-lyase</fullName>
        <ecNumber evidence="4">4.3.1.17</ecNumber>
    </recommendedName>
    <alternativeName>
        <fullName evidence="11">L-serine deaminase</fullName>
    </alternativeName>
</protein>
<dbReference type="GO" id="GO:0003941">
    <property type="term" value="F:L-serine ammonia-lyase activity"/>
    <property type="evidence" value="ECO:0007669"/>
    <property type="project" value="UniProtKB-EC"/>
</dbReference>
<dbReference type="EMBL" id="MWWS01000004">
    <property type="protein sequence ID" value="OZG50269.1"/>
    <property type="molecule type" value="Genomic_DNA"/>
</dbReference>
<name>A0A261ETS9_9BIFI</name>
<dbReference type="GO" id="GO:0051539">
    <property type="term" value="F:4 iron, 4 sulfur cluster binding"/>
    <property type="evidence" value="ECO:0007669"/>
    <property type="project" value="UniProtKB-KW"/>
</dbReference>
<reference evidence="14 15" key="1">
    <citation type="journal article" date="2017" name="BMC Genomics">
        <title>Comparative genomic and phylogenomic analyses of the Bifidobacteriaceae family.</title>
        <authorList>
            <person name="Lugli G.A."/>
            <person name="Milani C."/>
            <person name="Turroni F."/>
            <person name="Duranti S."/>
            <person name="Mancabelli L."/>
            <person name="Mangifesta M."/>
            <person name="Ferrario C."/>
            <person name="Modesto M."/>
            <person name="Mattarelli P."/>
            <person name="Jiri K."/>
            <person name="van Sinderen D."/>
            <person name="Ventura M."/>
        </authorList>
    </citation>
    <scope>NUCLEOTIDE SEQUENCE [LARGE SCALE GENOMIC DNA]</scope>
    <source>
        <strain evidence="14 15">DSM 22924</strain>
    </source>
</reference>
<proteinExistence type="inferred from homology"/>
<evidence type="ECO:0000256" key="8">
    <source>
        <dbReference type="ARBA" id="ARBA00023004"/>
    </source>
</evidence>
<keyword evidence="5" id="KW-0312">Gluconeogenesis</keyword>
<comment type="similarity">
    <text evidence="3">Belongs to the iron-sulfur dependent L-serine dehydratase family.</text>
</comment>
<evidence type="ECO:0000313" key="15">
    <source>
        <dbReference type="Proteomes" id="UP000216004"/>
    </source>
</evidence>
<dbReference type="GO" id="GO:0046872">
    <property type="term" value="F:metal ion binding"/>
    <property type="evidence" value="ECO:0007669"/>
    <property type="project" value="UniProtKB-KW"/>
</dbReference>
<evidence type="ECO:0000256" key="3">
    <source>
        <dbReference type="ARBA" id="ARBA00008636"/>
    </source>
</evidence>
<dbReference type="AlphaFoldDB" id="A0A261ETS9"/>
<keyword evidence="8" id="KW-0408">Iron</keyword>
<dbReference type="EC" id="4.3.1.17" evidence="4"/>
<evidence type="ECO:0000256" key="12">
    <source>
        <dbReference type="ARBA" id="ARBA00049406"/>
    </source>
</evidence>
<dbReference type="PIRSF" id="PIRSF036692">
    <property type="entry name" value="SDH_B"/>
    <property type="match status" value="1"/>
</dbReference>
<dbReference type="PANTHER" id="PTHR30182">
    <property type="entry name" value="L-SERINE DEHYDRATASE"/>
    <property type="match status" value="1"/>
</dbReference>
<organism evidence="14 15">
    <name type="scientific">Bombiscardovia coagulans</name>
    <dbReference type="NCBI Taxonomy" id="686666"/>
    <lineage>
        <taxon>Bacteria</taxon>
        <taxon>Bacillati</taxon>
        <taxon>Actinomycetota</taxon>
        <taxon>Actinomycetes</taxon>
        <taxon>Bifidobacteriales</taxon>
        <taxon>Bifidobacteriaceae</taxon>
        <taxon>Bombiscardovia</taxon>
    </lineage>
</organism>
<dbReference type="InterPro" id="IPR005131">
    <property type="entry name" value="Ser_deHydtase_bsu"/>
</dbReference>
<dbReference type="PANTHER" id="PTHR30182:SF12">
    <property type="entry name" value="L-SERINE DEHYDRATASE, BETA CHAIN-RELATED"/>
    <property type="match status" value="1"/>
</dbReference>
<evidence type="ECO:0000256" key="11">
    <source>
        <dbReference type="ARBA" id="ARBA00041766"/>
    </source>
</evidence>
<evidence type="ECO:0000313" key="14">
    <source>
        <dbReference type="EMBL" id="OZG50269.1"/>
    </source>
</evidence>
<comment type="catalytic activity">
    <reaction evidence="12">
        <text>L-serine = pyruvate + NH4(+)</text>
        <dbReference type="Rhea" id="RHEA:19169"/>
        <dbReference type="ChEBI" id="CHEBI:15361"/>
        <dbReference type="ChEBI" id="CHEBI:28938"/>
        <dbReference type="ChEBI" id="CHEBI:33384"/>
        <dbReference type="EC" id="4.3.1.17"/>
    </reaction>
</comment>
<keyword evidence="7" id="KW-0479">Metal-binding</keyword>
<dbReference type="SUPFAM" id="SSF143548">
    <property type="entry name" value="Serine metabolism enzymes domain"/>
    <property type="match status" value="1"/>
</dbReference>
<dbReference type="GO" id="GO:0006094">
    <property type="term" value="P:gluconeogenesis"/>
    <property type="evidence" value="ECO:0007669"/>
    <property type="project" value="UniProtKB-KW"/>
</dbReference>
<comment type="cofactor">
    <cofactor evidence="1">
        <name>[4Fe-4S] cluster</name>
        <dbReference type="ChEBI" id="CHEBI:49883"/>
    </cofactor>
</comment>
<dbReference type="InterPro" id="IPR029009">
    <property type="entry name" value="ASB_dom_sf"/>
</dbReference>
<sequence>MPGEYKSVFDIIGPVMVGPSSSHTAGAVAIGRAARHLIGGLPQSVRIDYYESFAQTHLGHGTDYAIVSGLLGYAPDDGRVPQAVSIARDQGVHIEFCEKEGPSPIGHPNTAVLHMQRQQRKMTIYGCSIGGGIVEIRRIQMAGYDLQTEGMLPLLLVEEMDQSLSNDGQDKGDRIADSIRAAGALRQSNTYRSGDGNSSIHVYDLDKPLLPELLQQISRYAPNMIYIN</sequence>
<dbReference type="Pfam" id="PF03315">
    <property type="entry name" value="SDH_beta"/>
    <property type="match status" value="1"/>
</dbReference>
<evidence type="ECO:0000256" key="2">
    <source>
        <dbReference type="ARBA" id="ARBA00004742"/>
    </source>
</evidence>
<evidence type="ECO:0000256" key="1">
    <source>
        <dbReference type="ARBA" id="ARBA00001966"/>
    </source>
</evidence>
<keyword evidence="6" id="KW-0004">4Fe-4S</keyword>
<feature type="domain" description="Serine dehydratase beta chain" evidence="13">
    <location>
        <begin position="7"/>
        <end position="86"/>
    </location>
</feature>
<evidence type="ECO:0000259" key="13">
    <source>
        <dbReference type="Pfam" id="PF03315"/>
    </source>
</evidence>
<evidence type="ECO:0000256" key="10">
    <source>
        <dbReference type="ARBA" id="ARBA00023239"/>
    </source>
</evidence>
<evidence type="ECO:0000256" key="9">
    <source>
        <dbReference type="ARBA" id="ARBA00023014"/>
    </source>
</evidence>
<dbReference type="OrthoDB" id="9805537at2"/>
<evidence type="ECO:0000256" key="5">
    <source>
        <dbReference type="ARBA" id="ARBA00022432"/>
    </source>
</evidence>
<keyword evidence="9" id="KW-0411">Iron-sulfur</keyword>
<keyword evidence="10" id="KW-0456">Lyase</keyword>